<feature type="non-terminal residue" evidence="2">
    <location>
        <position position="42"/>
    </location>
</feature>
<dbReference type="CDD" id="cd00371">
    <property type="entry name" value="HMA"/>
    <property type="match status" value="1"/>
</dbReference>
<proteinExistence type="predicted"/>
<dbReference type="GO" id="GO:0046872">
    <property type="term" value="F:metal ion binding"/>
    <property type="evidence" value="ECO:0007669"/>
    <property type="project" value="InterPro"/>
</dbReference>
<evidence type="ECO:0000313" key="2">
    <source>
        <dbReference type="EMBL" id="EKC54639.1"/>
    </source>
</evidence>
<dbReference type="Pfam" id="PF00403">
    <property type="entry name" value="HMA"/>
    <property type="match status" value="1"/>
</dbReference>
<dbReference type="SUPFAM" id="SSF55008">
    <property type="entry name" value="HMA, heavy metal-associated domain"/>
    <property type="match status" value="1"/>
</dbReference>
<reference evidence="2" key="1">
    <citation type="journal article" date="2013" name="Environ. Microbiol.">
        <title>Microbiota from the distal guts of lean and obese adolescents exhibit partial functional redundancy besides clear differences in community structure.</title>
        <authorList>
            <person name="Ferrer M."/>
            <person name="Ruiz A."/>
            <person name="Lanza F."/>
            <person name="Haange S.B."/>
            <person name="Oberbach A."/>
            <person name="Till H."/>
            <person name="Bargiela R."/>
            <person name="Campoy C."/>
            <person name="Segura M.T."/>
            <person name="Richter M."/>
            <person name="von Bergen M."/>
            <person name="Seifert J."/>
            <person name="Suarez A."/>
        </authorList>
    </citation>
    <scope>NUCLEOTIDE SEQUENCE</scope>
</reference>
<dbReference type="InterPro" id="IPR036163">
    <property type="entry name" value="HMA_dom_sf"/>
</dbReference>
<feature type="domain" description="HMA" evidence="1">
    <location>
        <begin position="2"/>
        <end position="42"/>
    </location>
</feature>
<organism evidence="2">
    <name type="scientific">human gut metagenome</name>
    <dbReference type="NCBI Taxonomy" id="408170"/>
    <lineage>
        <taxon>unclassified sequences</taxon>
        <taxon>metagenomes</taxon>
        <taxon>organismal metagenomes</taxon>
    </lineage>
</organism>
<evidence type="ECO:0000259" key="1">
    <source>
        <dbReference type="PROSITE" id="PS50846"/>
    </source>
</evidence>
<dbReference type="EMBL" id="AJWZ01008248">
    <property type="protein sequence ID" value="EKC54639.1"/>
    <property type="molecule type" value="Genomic_DNA"/>
</dbReference>
<gene>
    <name evidence="2" type="ORF">OBE_11977</name>
</gene>
<accession>K1SGV2</accession>
<comment type="caution">
    <text evidence="2">The sequence shown here is derived from an EMBL/GenBank/DDBJ whole genome shotgun (WGS) entry which is preliminary data.</text>
</comment>
<protein>
    <recommendedName>
        <fullName evidence="1">HMA domain-containing protein</fullName>
    </recommendedName>
</protein>
<sequence length="42" mass="4250">MTDVILRISGMDCGACAVRIVCALRGLPGVHAVFVSDTAGCA</sequence>
<dbReference type="Gene3D" id="3.30.70.100">
    <property type="match status" value="1"/>
</dbReference>
<dbReference type="InterPro" id="IPR006121">
    <property type="entry name" value="HMA_dom"/>
</dbReference>
<dbReference type="PROSITE" id="PS50846">
    <property type="entry name" value="HMA_2"/>
    <property type="match status" value="1"/>
</dbReference>
<name>K1SGV2_9ZZZZ</name>
<dbReference type="AlphaFoldDB" id="K1SGV2"/>